<dbReference type="SMART" id="SM00052">
    <property type="entry name" value="EAL"/>
    <property type="match status" value="1"/>
</dbReference>
<sequence length="435" mass="46375">MLTDDQGTVTGLSGAMLDITERRTLERRLRDLADADPLTGVANRALFTRRLDDAAAVLLIDLDDFKGINDSLGHDVGDHFLIAVARVLREALPAGGLVARLGGDEFAVLLSDGDDHERTARRITAALTTPVDVAGHQLTPRASIGVARRQAGESGEDLLRHADIALYEAKDGGKSRCVHHRPGMRTRVIDHGATLTALRHALDEGRLSLHYQPVARLDDGVTTGVEALVRWTDPERGALPPAEFLPIAARSGLIVPLGAWVLETACRYGGQAPLTYVNVSAHELREPRFADRVAAALSTSGLAPDRLVIEVIEAAMDDTTALATLHRVAGLGVRIALDDFGAGRAPLALLAEVPVAAVKVHPVFTERVTENGRHTAVARTIARLAADLGIDAIAKGVETAEQARRLHEIGYRLGQGYHLAPPAAAFRHGAAERAA</sequence>
<proteinExistence type="predicted"/>
<dbReference type="NCBIfam" id="TIGR00254">
    <property type="entry name" value="GGDEF"/>
    <property type="match status" value="1"/>
</dbReference>
<dbReference type="CDD" id="cd01948">
    <property type="entry name" value="EAL"/>
    <property type="match status" value="1"/>
</dbReference>
<accession>A0A919IRS2</accession>
<comment type="caution">
    <text evidence="4">The sequence shown here is derived from an EMBL/GenBank/DDBJ whole genome shotgun (WGS) entry which is preliminary data.</text>
</comment>
<feature type="domain" description="PAC" evidence="1">
    <location>
        <begin position="1"/>
        <end position="31"/>
    </location>
</feature>
<dbReference type="InterPro" id="IPR035919">
    <property type="entry name" value="EAL_sf"/>
</dbReference>
<dbReference type="Pfam" id="PF00990">
    <property type="entry name" value="GGDEF"/>
    <property type="match status" value="1"/>
</dbReference>
<dbReference type="AlphaFoldDB" id="A0A919IRS2"/>
<dbReference type="SUPFAM" id="SSF141868">
    <property type="entry name" value="EAL domain-like"/>
    <property type="match status" value="1"/>
</dbReference>
<keyword evidence="5" id="KW-1185">Reference proteome</keyword>
<dbReference type="SMART" id="SM00267">
    <property type="entry name" value="GGDEF"/>
    <property type="match status" value="1"/>
</dbReference>
<dbReference type="InterPro" id="IPR000160">
    <property type="entry name" value="GGDEF_dom"/>
</dbReference>
<evidence type="ECO:0000259" key="3">
    <source>
        <dbReference type="PROSITE" id="PS50887"/>
    </source>
</evidence>
<organism evidence="4 5">
    <name type="scientific">Actinoplanes cyaneus</name>
    <dbReference type="NCBI Taxonomy" id="52696"/>
    <lineage>
        <taxon>Bacteria</taxon>
        <taxon>Bacillati</taxon>
        <taxon>Actinomycetota</taxon>
        <taxon>Actinomycetes</taxon>
        <taxon>Micromonosporales</taxon>
        <taxon>Micromonosporaceae</taxon>
        <taxon>Actinoplanes</taxon>
    </lineage>
</organism>
<dbReference type="Gene3D" id="3.30.70.270">
    <property type="match status" value="1"/>
</dbReference>
<evidence type="ECO:0000259" key="2">
    <source>
        <dbReference type="PROSITE" id="PS50883"/>
    </source>
</evidence>
<gene>
    <name evidence="4" type="ORF">Acy02nite_62490</name>
</gene>
<dbReference type="InterPro" id="IPR001633">
    <property type="entry name" value="EAL_dom"/>
</dbReference>
<dbReference type="PANTHER" id="PTHR44757:SF2">
    <property type="entry name" value="BIOFILM ARCHITECTURE MAINTENANCE PROTEIN MBAA"/>
    <property type="match status" value="1"/>
</dbReference>
<dbReference type="CDD" id="cd01949">
    <property type="entry name" value="GGDEF"/>
    <property type="match status" value="1"/>
</dbReference>
<dbReference type="Proteomes" id="UP000619479">
    <property type="component" value="Unassembled WGS sequence"/>
</dbReference>
<dbReference type="InterPro" id="IPR029787">
    <property type="entry name" value="Nucleotide_cyclase"/>
</dbReference>
<reference evidence="4" key="1">
    <citation type="submission" date="2021-01" db="EMBL/GenBank/DDBJ databases">
        <title>Whole genome shotgun sequence of Actinoplanes cyaneus NBRC 14990.</title>
        <authorList>
            <person name="Komaki H."/>
            <person name="Tamura T."/>
        </authorList>
    </citation>
    <scope>NUCLEOTIDE SEQUENCE</scope>
    <source>
        <strain evidence="4">NBRC 14990</strain>
    </source>
</reference>
<evidence type="ECO:0000313" key="5">
    <source>
        <dbReference type="Proteomes" id="UP000619479"/>
    </source>
</evidence>
<dbReference type="Gene3D" id="3.20.20.450">
    <property type="entry name" value="EAL domain"/>
    <property type="match status" value="1"/>
</dbReference>
<dbReference type="RefSeq" id="WP_203747811.1">
    <property type="nucleotide sequence ID" value="NZ_BAAAUC010000022.1"/>
</dbReference>
<dbReference type="InterPro" id="IPR000700">
    <property type="entry name" value="PAS-assoc_C"/>
</dbReference>
<protein>
    <submittedName>
        <fullName evidence="4">Uncharacterized protein</fullName>
    </submittedName>
</protein>
<name>A0A919IRS2_9ACTN</name>
<dbReference type="InterPro" id="IPR043128">
    <property type="entry name" value="Rev_trsase/Diguanyl_cyclase"/>
</dbReference>
<dbReference type="PANTHER" id="PTHR44757">
    <property type="entry name" value="DIGUANYLATE CYCLASE DGCP"/>
    <property type="match status" value="1"/>
</dbReference>
<dbReference type="SUPFAM" id="SSF55073">
    <property type="entry name" value="Nucleotide cyclase"/>
    <property type="match status" value="1"/>
</dbReference>
<evidence type="ECO:0000313" key="4">
    <source>
        <dbReference type="EMBL" id="GID68368.1"/>
    </source>
</evidence>
<dbReference type="InterPro" id="IPR052155">
    <property type="entry name" value="Biofilm_reg_signaling"/>
</dbReference>
<dbReference type="PROSITE" id="PS50883">
    <property type="entry name" value="EAL"/>
    <property type="match status" value="1"/>
</dbReference>
<feature type="domain" description="GGDEF" evidence="3">
    <location>
        <begin position="53"/>
        <end position="182"/>
    </location>
</feature>
<feature type="domain" description="EAL" evidence="2">
    <location>
        <begin position="191"/>
        <end position="435"/>
    </location>
</feature>
<dbReference type="EMBL" id="BOMH01000046">
    <property type="protein sequence ID" value="GID68368.1"/>
    <property type="molecule type" value="Genomic_DNA"/>
</dbReference>
<dbReference type="Pfam" id="PF00563">
    <property type="entry name" value="EAL"/>
    <property type="match status" value="1"/>
</dbReference>
<evidence type="ECO:0000259" key="1">
    <source>
        <dbReference type="PROSITE" id="PS50113"/>
    </source>
</evidence>
<dbReference type="PROSITE" id="PS50887">
    <property type="entry name" value="GGDEF"/>
    <property type="match status" value="1"/>
</dbReference>
<dbReference type="PROSITE" id="PS50113">
    <property type="entry name" value="PAC"/>
    <property type="match status" value="1"/>
</dbReference>